<dbReference type="EMBL" id="FNCV01000018">
    <property type="protein sequence ID" value="SDH88039.1"/>
    <property type="molecule type" value="Genomic_DNA"/>
</dbReference>
<evidence type="ECO:0000313" key="1">
    <source>
        <dbReference type="EMBL" id="SDH88039.1"/>
    </source>
</evidence>
<dbReference type="Proteomes" id="UP000217076">
    <property type="component" value="Unassembled WGS sequence"/>
</dbReference>
<name>A0A1G8G0V3_9PROT</name>
<dbReference type="OrthoDB" id="1863815at2"/>
<accession>A0A1G8G0V3</accession>
<dbReference type="RefSeq" id="WP_143131035.1">
    <property type="nucleotide sequence ID" value="NZ_FNCV01000018.1"/>
</dbReference>
<protein>
    <submittedName>
        <fullName evidence="1">Uncharacterized protein</fullName>
    </submittedName>
</protein>
<sequence>MSNWPQPGVTLALGVEVATGDTYEGSPVYCKALDVGAGPNNGNKNVDHGIEGLNTFVDMRGCFVNPSTGDVFPIPFSHPWNLGNAVYLGYIGGQIRVASQGNYSDKQFVVFLFYTKTA</sequence>
<proteinExistence type="predicted"/>
<evidence type="ECO:0000313" key="2">
    <source>
        <dbReference type="Proteomes" id="UP000217076"/>
    </source>
</evidence>
<dbReference type="STRING" id="83401.SAMN05421742_1187"/>
<reference evidence="2" key="1">
    <citation type="submission" date="2016-10" db="EMBL/GenBank/DDBJ databases">
        <authorList>
            <person name="Varghese N."/>
            <person name="Submissions S."/>
        </authorList>
    </citation>
    <scope>NUCLEOTIDE SEQUENCE [LARGE SCALE GENOMIC DNA]</scope>
    <source>
        <strain evidence="2">930I</strain>
    </source>
</reference>
<keyword evidence="2" id="KW-1185">Reference proteome</keyword>
<gene>
    <name evidence="1" type="ORF">SAMN05421742_1187</name>
</gene>
<dbReference type="AlphaFoldDB" id="A0A1G8G0V3"/>
<organism evidence="1 2">
    <name type="scientific">Roseospirillum parvum</name>
    <dbReference type="NCBI Taxonomy" id="83401"/>
    <lineage>
        <taxon>Bacteria</taxon>
        <taxon>Pseudomonadati</taxon>
        <taxon>Pseudomonadota</taxon>
        <taxon>Alphaproteobacteria</taxon>
        <taxon>Rhodospirillales</taxon>
        <taxon>Rhodospirillaceae</taxon>
        <taxon>Roseospirillum</taxon>
    </lineage>
</organism>